<proteinExistence type="predicted"/>
<dbReference type="Proteomes" id="UP001056012">
    <property type="component" value="Chromosome 1"/>
</dbReference>
<evidence type="ECO:0000259" key="3">
    <source>
        <dbReference type="PROSITE" id="PS51819"/>
    </source>
</evidence>
<dbReference type="InterPro" id="IPR037523">
    <property type="entry name" value="VOC_core"/>
</dbReference>
<dbReference type="AlphaFoldDB" id="A0A9Q8Z091"/>
<feature type="compositionally biased region" description="Basic and acidic residues" evidence="2">
    <location>
        <begin position="290"/>
        <end position="305"/>
    </location>
</feature>
<feature type="compositionally biased region" description="Basic and acidic residues" evidence="2">
    <location>
        <begin position="456"/>
        <end position="472"/>
    </location>
</feature>
<dbReference type="CDD" id="cd07233">
    <property type="entry name" value="GlxI_Zn"/>
    <property type="match status" value="1"/>
</dbReference>
<dbReference type="OrthoDB" id="16820at2759"/>
<dbReference type="SUPFAM" id="SSF54593">
    <property type="entry name" value="Glyoxalase/Bleomycin resistance protein/Dihydroxybiphenyl dioxygenase"/>
    <property type="match status" value="1"/>
</dbReference>
<protein>
    <recommendedName>
        <fullName evidence="3">VOC domain-containing protein</fullName>
    </recommendedName>
</protein>
<feature type="compositionally biased region" description="Basic residues" evidence="2">
    <location>
        <begin position="446"/>
        <end position="455"/>
    </location>
</feature>
<feature type="region of interest" description="Disordered" evidence="2">
    <location>
        <begin position="1"/>
        <end position="25"/>
    </location>
</feature>
<dbReference type="InterPro" id="IPR029068">
    <property type="entry name" value="Glyas_Bleomycin-R_OHBP_Dase"/>
</dbReference>
<sequence>MASNNANFPPGPYESGVHFAPPPRPSSPSTAGYSLNHFMMRIKDPKKSLEFYCDCLGMHVVFIFNVGPWTIYYLGSRDVNMSNIRQSKGLLELYHIPADSSLPYASGNDYSAPGVGFGHIGFTVPDVAEATKRVEGFGFEVIKPLGEAKEEQMAVPDEIVQGKYEPVVEGYKHIFKQLTFVKDPDGYWVELLPPNFKLLGLTVATQLGRNLAKENNMPDGKGWRLGHNKHYKKQNKTSAPPKPDGDGSAAPGDAGDKRHQTSWLKTAQGSRPPTPTNTLTTATALEDIEDARSERSDTPALPRDSKPKLARYASLFATFKETSKGPEFLEPWGEEAPPRFQPYIDPLQVIQSVRSHIVKCSTPVPLEHNSGLLRLFEDYRKIREQKEGLEKLLEETLEDWTQAQGQWTHSEDRYTAEIRRLELLIAHGTSGMEGLVQARQGSVLGRQRRYRKTKSHDKSSHEHKQVPAEKLDAEIKLLSQKGKP</sequence>
<evidence type="ECO:0000313" key="5">
    <source>
        <dbReference type="Proteomes" id="UP001056012"/>
    </source>
</evidence>
<feature type="compositionally biased region" description="Basic residues" evidence="2">
    <location>
        <begin position="224"/>
        <end position="235"/>
    </location>
</feature>
<feature type="coiled-coil region" evidence="1">
    <location>
        <begin position="372"/>
        <end position="399"/>
    </location>
</feature>
<dbReference type="Pfam" id="PF00903">
    <property type="entry name" value="Glyoxalase"/>
    <property type="match status" value="1"/>
</dbReference>
<accession>A0A9Q8Z091</accession>
<dbReference type="PANTHER" id="PTHR10374">
    <property type="entry name" value="LACTOYLGLUTATHIONE LYASE GLYOXALASE I"/>
    <property type="match status" value="1"/>
</dbReference>
<dbReference type="VEuPathDB" id="FungiDB:yc1106_00551"/>
<feature type="compositionally biased region" description="Polar residues" evidence="2">
    <location>
        <begin position="261"/>
        <end position="271"/>
    </location>
</feature>
<evidence type="ECO:0000313" key="4">
    <source>
        <dbReference type="EMBL" id="USP73277.1"/>
    </source>
</evidence>
<name>A0A9Q8Z091_CURCL</name>
<keyword evidence="1" id="KW-0175">Coiled coil</keyword>
<dbReference type="EMBL" id="CP089274">
    <property type="protein sequence ID" value="USP73277.1"/>
    <property type="molecule type" value="Genomic_DNA"/>
</dbReference>
<feature type="region of interest" description="Disordered" evidence="2">
    <location>
        <begin position="286"/>
        <end position="305"/>
    </location>
</feature>
<feature type="region of interest" description="Disordered" evidence="2">
    <location>
        <begin position="212"/>
        <end position="279"/>
    </location>
</feature>
<evidence type="ECO:0000256" key="2">
    <source>
        <dbReference type="SAM" id="MobiDB-lite"/>
    </source>
</evidence>
<gene>
    <name evidence="4" type="ORF">yc1106_00551</name>
</gene>
<evidence type="ECO:0000256" key="1">
    <source>
        <dbReference type="SAM" id="Coils"/>
    </source>
</evidence>
<organism evidence="4 5">
    <name type="scientific">Curvularia clavata</name>
    <dbReference type="NCBI Taxonomy" id="95742"/>
    <lineage>
        <taxon>Eukaryota</taxon>
        <taxon>Fungi</taxon>
        <taxon>Dikarya</taxon>
        <taxon>Ascomycota</taxon>
        <taxon>Pezizomycotina</taxon>
        <taxon>Dothideomycetes</taxon>
        <taxon>Pleosporomycetidae</taxon>
        <taxon>Pleosporales</taxon>
        <taxon>Pleosporineae</taxon>
        <taxon>Pleosporaceae</taxon>
        <taxon>Curvularia</taxon>
    </lineage>
</organism>
<keyword evidence="5" id="KW-1185">Reference proteome</keyword>
<reference evidence="4" key="1">
    <citation type="submission" date="2021-12" db="EMBL/GenBank/DDBJ databases">
        <title>Curvularia clavata genome.</title>
        <authorList>
            <person name="Cao Y."/>
        </authorList>
    </citation>
    <scope>NUCLEOTIDE SEQUENCE</scope>
    <source>
        <strain evidence="4">Yc1106</strain>
    </source>
</reference>
<dbReference type="Gene3D" id="3.10.180.10">
    <property type="entry name" value="2,3-Dihydroxybiphenyl 1,2-Dioxygenase, domain 1"/>
    <property type="match status" value="1"/>
</dbReference>
<feature type="domain" description="VOC" evidence="3">
    <location>
        <begin position="34"/>
        <end position="194"/>
    </location>
</feature>
<dbReference type="PANTHER" id="PTHR10374:SF19">
    <property type="entry name" value="LYASE (GLO1), PUTATIVE (AFU_ORTHOLOGUE AFUA_2G13550)-RELATED"/>
    <property type="match status" value="1"/>
</dbReference>
<dbReference type="InterPro" id="IPR004360">
    <property type="entry name" value="Glyas_Fos-R_dOase_dom"/>
</dbReference>
<feature type="region of interest" description="Disordered" evidence="2">
    <location>
        <begin position="436"/>
        <end position="472"/>
    </location>
</feature>
<dbReference type="PROSITE" id="PS51819">
    <property type="entry name" value="VOC"/>
    <property type="match status" value="1"/>
</dbReference>